<protein>
    <submittedName>
        <fullName evidence="1">Uncharacterized protein RGD1311310_predicted</fullName>
    </submittedName>
</protein>
<evidence type="ECO:0000313" key="1">
    <source>
        <dbReference type="EMBL" id="EDM15654.1"/>
    </source>
</evidence>
<evidence type="ECO:0000313" key="2">
    <source>
        <dbReference type="Proteomes" id="UP000234681"/>
    </source>
</evidence>
<proteinExistence type="predicted"/>
<dbReference type="Proteomes" id="UP000234681">
    <property type="component" value="Chromosome 7"/>
</dbReference>
<accession>A6HT68</accession>
<organism evidence="1 2">
    <name type="scientific">Rattus norvegicus</name>
    <name type="common">Rat</name>
    <dbReference type="NCBI Taxonomy" id="10116"/>
    <lineage>
        <taxon>Eukaryota</taxon>
        <taxon>Metazoa</taxon>
        <taxon>Chordata</taxon>
        <taxon>Craniata</taxon>
        <taxon>Vertebrata</taxon>
        <taxon>Euteleostomi</taxon>
        <taxon>Mammalia</taxon>
        <taxon>Eutheria</taxon>
        <taxon>Euarchontoglires</taxon>
        <taxon>Glires</taxon>
        <taxon>Rodentia</taxon>
        <taxon>Myomorpha</taxon>
        <taxon>Muroidea</taxon>
        <taxon>Muridae</taxon>
        <taxon>Murinae</taxon>
        <taxon>Rattus</taxon>
    </lineage>
</organism>
<name>A6HT68_RAT</name>
<feature type="non-terminal residue" evidence="1">
    <location>
        <position position="67"/>
    </location>
</feature>
<dbReference type="EMBL" id="CH473950">
    <property type="protein sequence ID" value="EDM15654.1"/>
    <property type="molecule type" value="Genomic_DNA"/>
</dbReference>
<gene>
    <name evidence="1" type="primary">RGD1311310_predicted</name>
    <name evidence="1" type="ORF">rCG_60192</name>
</gene>
<dbReference type="AlphaFoldDB" id="A6HT68"/>
<reference evidence="1 2" key="1">
    <citation type="submission" date="2005-09" db="EMBL/GenBank/DDBJ databases">
        <authorList>
            <person name="Mural R.J."/>
            <person name="Li P.W."/>
            <person name="Adams M.D."/>
            <person name="Amanatides P.G."/>
            <person name="Baden-Tillson H."/>
            <person name="Barnstead M."/>
            <person name="Chin S.H."/>
            <person name="Dew I."/>
            <person name="Evans C.A."/>
            <person name="Ferriera S."/>
            <person name="Flanigan M."/>
            <person name="Fosler C."/>
            <person name="Glodek A."/>
            <person name="Gu Z."/>
            <person name="Holt R.A."/>
            <person name="Jennings D."/>
            <person name="Kraft C.L."/>
            <person name="Lu F."/>
            <person name="Nguyen T."/>
            <person name="Nusskern D.R."/>
            <person name="Pfannkoch C.M."/>
            <person name="Sitter C."/>
            <person name="Sutton G.G."/>
            <person name="Venter J.C."/>
            <person name="Wang Z."/>
            <person name="Woodage T."/>
            <person name="Zheng X.H."/>
            <person name="Zhong F."/>
        </authorList>
    </citation>
    <scope>NUCLEOTIDE SEQUENCE [LARGE SCALE GENOMIC DNA]</scope>
    <source>
        <strain>BN</strain>
        <strain evidence="2">Sprague-Dawley</strain>
    </source>
</reference>
<sequence>MNGVVACSAPSVGRRVKESPQPHLSWFVTTAQNPVLWEVPSRCLQSTGSNKQANYEYIINESWMMKG</sequence>